<keyword evidence="3" id="KW-0540">Nuclease</keyword>
<evidence type="ECO:0000256" key="2">
    <source>
        <dbReference type="ARBA" id="ARBA00022695"/>
    </source>
</evidence>
<dbReference type="GO" id="GO:0015074">
    <property type="term" value="P:DNA integration"/>
    <property type="evidence" value="ECO:0007669"/>
    <property type="project" value="InterPro"/>
</dbReference>
<dbReference type="GO" id="GO:0004519">
    <property type="term" value="F:endonuclease activity"/>
    <property type="evidence" value="ECO:0007669"/>
    <property type="project" value="UniProtKB-KW"/>
</dbReference>
<dbReference type="SUPFAM" id="SSF53098">
    <property type="entry name" value="Ribonuclease H-like"/>
    <property type="match status" value="1"/>
</dbReference>
<dbReference type="Gene3D" id="2.40.50.40">
    <property type="match status" value="1"/>
</dbReference>
<dbReference type="GO" id="GO:0016787">
    <property type="term" value="F:hydrolase activity"/>
    <property type="evidence" value="ECO:0007669"/>
    <property type="project" value="UniProtKB-KW"/>
</dbReference>
<reference evidence="10" key="1">
    <citation type="submission" date="2021-12" db="EMBL/GenBank/DDBJ databases">
        <title>Prjna785345.</title>
        <authorList>
            <person name="Rujirawat T."/>
            <person name="Krajaejun T."/>
        </authorList>
    </citation>
    <scope>NUCLEOTIDE SEQUENCE</scope>
    <source>
        <strain evidence="10">Pi057C3</strain>
    </source>
</reference>
<dbReference type="InterPro" id="IPR050951">
    <property type="entry name" value="Retrovirus_Pol_polyprotein"/>
</dbReference>
<dbReference type="PANTHER" id="PTHR37984:SF5">
    <property type="entry name" value="PROTEIN NYNRIN-LIKE"/>
    <property type="match status" value="1"/>
</dbReference>
<keyword evidence="5" id="KW-0378">Hydrolase</keyword>
<keyword evidence="2" id="KW-0548">Nucleotidyltransferase</keyword>
<feature type="region of interest" description="Disordered" evidence="7">
    <location>
        <begin position="1883"/>
        <end position="1941"/>
    </location>
</feature>
<dbReference type="Pfam" id="PF00385">
    <property type="entry name" value="Chromo"/>
    <property type="match status" value="1"/>
</dbReference>
<feature type="compositionally biased region" description="Pro residues" evidence="7">
    <location>
        <begin position="1885"/>
        <end position="1897"/>
    </location>
</feature>
<evidence type="ECO:0000256" key="3">
    <source>
        <dbReference type="ARBA" id="ARBA00022722"/>
    </source>
</evidence>
<keyword evidence="4" id="KW-0255">Endonuclease</keyword>
<dbReference type="EMBL" id="JAKCXM010000451">
    <property type="protein sequence ID" value="KAJ0393889.1"/>
    <property type="molecule type" value="Genomic_DNA"/>
</dbReference>
<dbReference type="CDD" id="cd09274">
    <property type="entry name" value="RNase_HI_RT_Ty3"/>
    <property type="match status" value="1"/>
</dbReference>
<evidence type="ECO:0000256" key="4">
    <source>
        <dbReference type="ARBA" id="ARBA00022759"/>
    </source>
</evidence>
<dbReference type="InterPro" id="IPR000477">
    <property type="entry name" value="RT_dom"/>
</dbReference>
<dbReference type="InterPro" id="IPR023780">
    <property type="entry name" value="Chromo_domain"/>
</dbReference>
<dbReference type="InterPro" id="IPR000953">
    <property type="entry name" value="Chromo/chromo_shadow_dom"/>
</dbReference>
<evidence type="ECO:0000259" key="9">
    <source>
        <dbReference type="PROSITE" id="PS50994"/>
    </source>
</evidence>
<feature type="domain" description="Integrase catalytic" evidence="9">
    <location>
        <begin position="683"/>
        <end position="861"/>
    </location>
</feature>
<evidence type="ECO:0008006" key="12">
    <source>
        <dbReference type="Google" id="ProtNLM"/>
    </source>
</evidence>
<dbReference type="Gene3D" id="3.30.70.270">
    <property type="match status" value="2"/>
</dbReference>
<dbReference type="PROSITE" id="PS50994">
    <property type="entry name" value="INTEGRASE"/>
    <property type="match status" value="1"/>
</dbReference>
<dbReference type="InterPro" id="IPR041373">
    <property type="entry name" value="RT_RNaseH"/>
</dbReference>
<dbReference type="Pfam" id="PF17917">
    <property type="entry name" value="RT_RNaseH"/>
    <property type="match status" value="1"/>
</dbReference>
<dbReference type="InterPro" id="IPR036397">
    <property type="entry name" value="RNaseH_sf"/>
</dbReference>
<feature type="compositionally biased region" description="Pro residues" evidence="7">
    <location>
        <begin position="1915"/>
        <end position="1924"/>
    </location>
</feature>
<dbReference type="Pfam" id="PF00078">
    <property type="entry name" value="RVT_1"/>
    <property type="match status" value="1"/>
</dbReference>
<feature type="compositionally biased region" description="Polar residues" evidence="7">
    <location>
        <begin position="1299"/>
        <end position="1318"/>
    </location>
</feature>
<dbReference type="PANTHER" id="PTHR37984">
    <property type="entry name" value="PROTEIN CBG26694"/>
    <property type="match status" value="1"/>
</dbReference>
<evidence type="ECO:0000313" key="10">
    <source>
        <dbReference type="EMBL" id="KAJ0393889.1"/>
    </source>
</evidence>
<dbReference type="Gene3D" id="3.30.420.10">
    <property type="entry name" value="Ribonuclease H-like superfamily/Ribonuclease H"/>
    <property type="match status" value="1"/>
</dbReference>
<keyword evidence="11" id="KW-1185">Reference proteome</keyword>
<comment type="caution">
    <text evidence="10">The sequence shown here is derived from an EMBL/GenBank/DDBJ whole genome shotgun (WGS) entry which is preliminary data.</text>
</comment>
<feature type="region of interest" description="Disordered" evidence="7">
    <location>
        <begin position="1057"/>
        <end position="1177"/>
    </location>
</feature>
<gene>
    <name evidence="10" type="ORF">P43SY_007544</name>
</gene>
<evidence type="ECO:0000313" key="11">
    <source>
        <dbReference type="Proteomes" id="UP001209570"/>
    </source>
</evidence>
<feature type="domain" description="Chromo" evidence="8">
    <location>
        <begin position="2260"/>
        <end position="2299"/>
    </location>
</feature>
<dbReference type="InterPro" id="IPR043502">
    <property type="entry name" value="DNA/RNA_pol_sf"/>
</dbReference>
<evidence type="ECO:0000259" key="8">
    <source>
        <dbReference type="PROSITE" id="PS50013"/>
    </source>
</evidence>
<dbReference type="GO" id="GO:0003676">
    <property type="term" value="F:nucleic acid binding"/>
    <property type="evidence" value="ECO:0007669"/>
    <property type="project" value="InterPro"/>
</dbReference>
<feature type="compositionally biased region" description="Basic and acidic residues" evidence="7">
    <location>
        <begin position="1166"/>
        <end position="1177"/>
    </location>
</feature>
<dbReference type="SUPFAM" id="SSF54160">
    <property type="entry name" value="Chromo domain-like"/>
    <property type="match status" value="1"/>
</dbReference>
<accession>A0AAD5LW09</accession>
<evidence type="ECO:0000256" key="5">
    <source>
        <dbReference type="ARBA" id="ARBA00022801"/>
    </source>
</evidence>
<protein>
    <recommendedName>
        <fullName evidence="12">Reverse transcriptase</fullName>
    </recommendedName>
</protein>
<dbReference type="SUPFAM" id="SSF56672">
    <property type="entry name" value="DNA/RNA polymerases"/>
    <property type="match status" value="2"/>
</dbReference>
<dbReference type="CDD" id="cd01647">
    <property type="entry name" value="RT_LTR"/>
    <property type="match status" value="1"/>
</dbReference>
<dbReference type="InterPro" id="IPR043128">
    <property type="entry name" value="Rev_trsase/Diguanyl_cyclase"/>
</dbReference>
<dbReference type="CDD" id="cd00024">
    <property type="entry name" value="CD_CSD"/>
    <property type="match status" value="1"/>
</dbReference>
<keyword evidence="1" id="KW-0808">Transferase</keyword>
<dbReference type="PROSITE" id="PS50013">
    <property type="entry name" value="CHROMO_2"/>
    <property type="match status" value="1"/>
</dbReference>
<dbReference type="GO" id="GO:0003964">
    <property type="term" value="F:RNA-directed DNA polymerase activity"/>
    <property type="evidence" value="ECO:0007669"/>
    <property type="project" value="UniProtKB-KW"/>
</dbReference>
<dbReference type="InterPro" id="IPR012337">
    <property type="entry name" value="RNaseH-like_sf"/>
</dbReference>
<keyword evidence="6" id="KW-0695">RNA-directed DNA polymerase</keyword>
<feature type="region of interest" description="Disordered" evidence="7">
    <location>
        <begin position="1292"/>
        <end position="1331"/>
    </location>
</feature>
<sequence length="2523" mass="280740">MNVSGPQVATPRSLGFDARKLGFDEYDPEKNGIVDTWLASVDNAVRADEVLVGGKWPTEALYYVVGSRLRGSAATFFASMEVIATPADRTYASLATRLRQQYGTKLTEAAAVNRLMQRKKQSMESYQEYATALRQTAEGVQVGEQFFIEAFQDGLGDFTGSLTVQLDALLVEGCDEEILLGKDFLVKKRALIDFETNEARYTEGEAEVILPFTIGATVGPAGIRLVRGLKLPTQAHAMLKVPVSAPEGTVGVLEPTPQREGWLMTPRVVTVVRDGQVTVPVLSVLGRATKLPARRQLGKWIPLGAEMEVLEEQGALGRAQVERWVKTLDGGNSAPLPNEDELQLGHLERGEAEMIKRVLRAFPGVASEAKVCPPLTKTGVEHHIPTGTAAPILHRAWRKSVTENAIVDDHVRKMLKEGVIEMGNGPWGFPVVLVRKKDGSVRFCVDYRALNQVTIKDVYPLPRIDETLESLGGARLFSTLDLLAGYWQIGVAQHDRDKTAFVTRQGLFRFRRMPFGLSNAPGTFQRLMDCVLRGLLCKVNSPTQANYSITELECLAVVWAIDHFRPFLYGRTFTVVTDHNALKWLMSAKDLKNRLQRWALALQEYNFEVVYRAGRENVVPDALSRAPVRMVARTASVYPVGQGQHYEGAPGQLDEATIVQHQQQSEMCRTAAKLGKIKDCGSRKARPAKVVPPLRSLHVGEVGDRWALDFAGPLPVTLGGNRYVVAVAEYATKWVIAWVIAVPTPTREATTVARILLERVVFQHGPFRELLTDGAAELQSETVRQLVVMLQAKQTTPVPYRPNLMGLVERYNRVWKDMVAIYVDEHQNDWDEWLPALAYAYNSARHTSTGYAPFQLLYGREPKLPRDLLLRERLETGMEPSAWYQTLQAALSTMHALAARTTRKEQARQAKYYDRRARRQHTFQEGELVWVWRPPRGLGVTKFRHTWLGPCRIVDDAGFDNFRVERLDNQEQALTHESFLWPYTASWDQLDALAADLTRQYWQETQNGGANAEDEGESGDHDATEQTATGAREDAIGDGREPTRGATDQAMWDEALPRVGGGSQVPSQPQRLEDEATAEDELRGEPSVSSVPPDEPTGQGLEGVCPPPGAEPAMAGSQSAEATAPTPTEKPRRRKHLAVPPLQMALRRRGPSQGEARRAPALATTTRRERPRRESFDDEQTRAFLRLTSGGVFFVERRRRRRRNRIGQYAMEIEVELLTGASAGETKWLTMGQYEKLWSSADDVGDDVMLGRASDIATSATSVPPGAQLPDGSLSGPLTVFLRFGDRDARHAREHAESQPRSGENRTSSADNTSSTEKGPSDSDKSTTAASGRTSKCFDYRYRYCYRYCYRYHYYYYYYNYYRYLHPWTALTDAFENALSTMFAPVLGKDRARTTPMGTKPFIQPKPETADQVGDAVDIGITVQLECEDVIAAEQPKEDKEAEPTAEYSTPSDGDIAGDCAFVVFGYECDDDEDDCLAPADDVADGVAYDEADDVDEADRDDARDFDFVVFGYECDDDEDDYLASADHVAYDGVADAVADGVAEVGRDDARDFDFVVFGYECDDDEDDCLAPADDVADGVAYDEADDVDEADRDDARDFDFVVFGYECDDDEDDYLASADHVAYDGVADAVADGVAEVGRDDARDFDFVVFGYECDDDEDDCLAPADDVAYDAAADAVADGVAKVGLDDARDFDFVVFGYECDDDEDDYLAPADHVAYDAAADARTAEQIDHVHQRQESLAAHTTEFLRAQQEQQDMLHRQQQEMKLQMDEHRRFIEEQYRLLREAQEAVGLQEQRIENLAEALMQDLYQSLSELNMEDVIHEDPKRVVGYLIEALRPVAFKSAVKDQLAQAAHKAKRGNLQAFLTWLRPEFESFMRFEAHWPAANPPKPQTKPPPATLGSRSPLDAGAGASGPARPPAPPSKPTQPRAPTTTSSKVAAPAPSGCFKCGDQTHGVFQCPQIASPMEAKALYEQRTGKKREQAVYDMGDVEDTDEHGGGPRQPKPLLFVEHEPSLTPEEEALQHEGDASCFPSSENALDGDADAVRTALEARVDEARALGAPPAFLDSLQALLLHVAYVQSTVQAMFAELFNQGLLIWIDDLLGYEVDDDGLMRLLTKVLTVCSEKGLKLNPDKCSFYLREALFCGRVVSGEGVRHDPGRIQALQQLPPPTTGQELQQFLCALNWMRQSLPAFNKLTQPLTMLMEKVYELAGGRNKAAVRRNLVTGEQKEAHASRLKFYADKSLNVNEDLLEHIAHNSEGHVVEKLLEARYVPELKRHEIKVHWRGLDTTEDSWEPAEVLLQDHEDYRCLTEELFRQREALGQPVVSKASIDISALSVLSQYLDCPREMHWRVAIRVLQYLKGTATLGVKYSSKSNTKIDIVTYSDANRGSDKATRRSTSGVLVVLAEYMALALATQEVVWLRFLLAEMGLEQHAPTSIYMDIKAAISIATNHGYTARAKHIDLRAYFVRDHVENDNIKLEYVPSAGQVVDYLTKAMPTPRLMEHASWNFVASLESSSDPVEGE</sequence>
<dbReference type="InterPro" id="IPR016197">
    <property type="entry name" value="Chromo-like_dom_sf"/>
</dbReference>
<dbReference type="Gene3D" id="3.10.10.10">
    <property type="entry name" value="HIV Type 1 Reverse Transcriptase, subunit A, domain 1"/>
    <property type="match status" value="1"/>
</dbReference>
<evidence type="ECO:0000256" key="1">
    <source>
        <dbReference type="ARBA" id="ARBA00022679"/>
    </source>
</evidence>
<feature type="region of interest" description="Disordered" evidence="7">
    <location>
        <begin position="1006"/>
        <end position="1045"/>
    </location>
</feature>
<organism evidence="10 11">
    <name type="scientific">Pythium insidiosum</name>
    <name type="common">Pythiosis disease agent</name>
    <dbReference type="NCBI Taxonomy" id="114742"/>
    <lineage>
        <taxon>Eukaryota</taxon>
        <taxon>Sar</taxon>
        <taxon>Stramenopiles</taxon>
        <taxon>Oomycota</taxon>
        <taxon>Peronosporomycetes</taxon>
        <taxon>Pythiales</taxon>
        <taxon>Pythiaceae</taxon>
        <taxon>Pythium</taxon>
    </lineage>
</organism>
<evidence type="ECO:0000256" key="6">
    <source>
        <dbReference type="ARBA" id="ARBA00022918"/>
    </source>
</evidence>
<dbReference type="Proteomes" id="UP001209570">
    <property type="component" value="Unassembled WGS sequence"/>
</dbReference>
<feature type="compositionally biased region" description="Basic and acidic residues" evidence="7">
    <location>
        <begin position="1031"/>
        <end position="1043"/>
    </location>
</feature>
<dbReference type="CDD" id="cd09272">
    <property type="entry name" value="RNase_HI_RT_Ty1"/>
    <property type="match status" value="1"/>
</dbReference>
<feature type="region of interest" description="Disordered" evidence="7">
    <location>
        <begin position="1433"/>
        <end position="1453"/>
    </location>
</feature>
<evidence type="ECO:0000256" key="7">
    <source>
        <dbReference type="SAM" id="MobiDB-lite"/>
    </source>
</evidence>
<dbReference type="InterPro" id="IPR001584">
    <property type="entry name" value="Integrase_cat-core"/>
</dbReference>
<proteinExistence type="predicted"/>
<name>A0AAD5LW09_PYTIN</name>